<keyword evidence="2" id="KW-1185">Reference proteome</keyword>
<organism evidence="1 2">
    <name type="scientific">Haloarchaeobius iranensis</name>
    <dbReference type="NCBI Taxonomy" id="996166"/>
    <lineage>
        <taxon>Archaea</taxon>
        <taxon>Methanobacteriati</taxon>
        <taxon>Methanobacteriota</taxon>
        <taxon>Stenosarchaea group</taxon>
        <taxon>Halobacteria</taxon>
        <taxon>Halobacteriales</taxon>
        <taxon>Halorubellaceae</taxon>
        <taxon>Haloarchaeobius</taxon>
    </lineage>
</organism>
<proteinExistence type="predicted"/>
<gene>
    <name evidence="1" type="ORF">SAMN05192554_101200</name>
</gene>
<dbReference type="Pfam" id="PF25257">
    <property type="entry name" value="DUF7858"/>
    <property type="match status" value="1"/>
</dbReference>
<protein>
    <submittedName>
        <fullName evidence="1">Uncharacterized protein</fullName>
    </submittedName>
</protein>
<evidence type="ECO:0000313" key="2">
    <source>
        <dbReference type="Proteomes" id="UP000199370"/>
    </source>
</evidence>
<name>A0A1G9SID8_9EURY</name>
<reference evidence="1 2" key="1">
    <citation type="submission" date="2016-10" db="EMBL/GenBank/DDBJ databases">
        <authorList>
            <person name="de Groot N.N."/>
        </authorList>
    </citation>
    <scope>NUCLEOTIDE SEQUENCE [LARGE SCALE GENOMIC DNA]</scope>
    <source>
        <strain evidence="2">EB21,IBRC-M 10013,KCTC 4048</strain>
    </source>
</reference>
<dbReference type="Proteomes" id="UP000199370">
    <property type="component" value="Unassembled WGS sequence"/>
</dbReference>
<sequence length="171" mass="17461">MGLADIAEGLCVTTEQRDRGVALADETAGDLPDRLAGYADDLPCPVETAAAVVDAYVGGSAVDAAGHEAGVAPTTAAKVLHLLGLEGVSPVSPQGRELVRDWLAGELSRADARALSGASEREFALAAFVESHEPLPGAEDVVADAFSRSDDASVAKRDALAETMSGADDFL</sequence>
<dbReference type="EMBL" id="FNIA01000001">
    <property type="protein sequence ID" value="SDM35067.1"/>
    <property type="molecule type" value="Genomic_DNA"/>
</dbReference>
<evidence type="ECO:0000313" key="1">
    <source>
        <dbReference type="EMBL" id="SDM35067.1"/>
    </source>
</evidence>
<dbReference type="InterPro" id="IPR057180">
    <property type="entry name" value="DUF7858"/>
</dbReference>
<accession>A0A1G9SID8</accession>
<dbReference type="AlphaFoldDB" id="A0A1G9SID8"/>
<dbReference type="OrthoDB" id="239492at2157"/>
<dbReference type="RefSeq" id="WP_089731160.1">
    <property type="nucleotide sequence ID" value="NZ_FNIA01000001.1"/>
</dbReference>